<dbReference type="InterPro" id="IPR050482">
    <property type="entry name" value="Sensor_HK_TwoCompSys"/>
</dbReference>
<evidence type="ECO:0000256" key="1">
    <source>
        <dbReference type="ARBA" id="ARBA00022679"/>
    </source>
</evidence>
<dbReference type="InterPro" id="IPR013656">
    <property type="entry name" value="PAS_4"/>
</dbReference>
<dbReference type="InterPro" id="IPR011712">
    <property type="entry name" value="Sig_transdc_His_kin_sub3_dim/P"/>
</dbReference>
<dbReference type="AlphaFoldDB" id="A0A6J4MGA8"/>
<dbReference type="GO" id="GO:0000155">
    <property type="term" value="F:phosphorelay sensor kinase activity"/>
    <property type="evidence" value="ECO:0007669"/>
    <property type="project" value="InterPro"/>
</dbReference>
<dbReference type="EMBL" id="CADCUK010000001">
    <property type="protein sequence ID" value="CAA9358618.1"/>
    <property type="molecule type" value="Genomic_DNA"/>
</dbReference>
<gene>
    <name evidence="5" type="ORF">AVDCRST_MAG47-5</name>
</gene>
<protein>
    <submittedName>
        <fullName evidence="5">Two-component system sensor histidine kinase</fullName>
    </submittedName>
</protein>
<evidence type="ECO:0000259" key="4">
    <source>
        <dbReference type="PROSITE" id="PS50112"/>
    </source>
</evidence>
<dbReference type="CDD" id="cd00130">
    <property type="entry name" value="PAS"/>
    <property type="match status" value="1"/>
</dbReference>
<keyword evidence="2 5" id="KW-0418">Kinase</keyword>
<evidence type="ECO:0000313" key="5">
    <source>
        <dbReference type="EMBL" id="CAA9358618.1"/>
    </source>
</evidence>
<keyword evidence="1" id="KW-0808">Transferase</keyword>
<dbReference type="InterPro" id="IPR003594">
    <property type="entry name" value="HATPase_dom"/>
</dbReference>
<evidence type="ECO:0000256" key="2">
    <source>
        <dbReference type="ARBA" id="ARBA00022777"/>
    </source>
</evidence>
<organism evidence="5">
    <name type="scientific">uncultured Nocardioidaceae bacterium</name>
    <dbReference type="NCBI Taxonomy" id="253824"/>
    <lineage>
        <taxon>Bacteria</taxon>
        <taxon>Bacillati</taxon>
        <taxon>Actinomycetota</taxon>
        <taxon>Actinomycetes</taxon>
        <taxon>Propionibacteriales</taxon>
        <taxon>Nocardioidaceae</taxon>
        <taxon>environmental samples</taxon>
    </lineage>
</organism>
<dbReference type="PROSITE" id="PS50112">
    <property type="entry name" value="PAS"/>
    <property type="match status" value="1"/>
</dbReference>
<reference evidence="5" key="1">
    <citation type="submission" date="2020-02" db="EMBL/GenBank/DDBJ databases">
        <authorList>
            <person name="Meier V. D."/>
        </authorList>
    </citation>
    <scope>NUCLEOTIDE SEQUENCE</scope>
    <source>
        <strain evidence="5">AVDCRST_MAG47</strain>
    </source>
</reference>
<accession>A0A6J4MGA8</accession>
<dbReference type="GO" id="GO:0016020">
    <property type="term" value="C:membrane"/>
    <property type="evidence" value="ECO:0007669"/>
    <property type="project" value="InterPro"/>
</dbReference>
<feature type="domain" description="PAS" evidence="4">
    <location>
        <begin position="23"/>
        <end position="77"/>
    </location>
</feature>
<dbReference type="SUPFAM" id="SSF55785">
    <property type="entry name" value="PYP-like sensor domain (PAS domain)"/>
    <property type="match status" value="1"/>
</dbReference>
<dbReference type="InterPro" id="IPR000014">
    <property type="entry name" value="PAS"/>
</dbReference>
<name>A0A6J4MGA8_9ACTN</name>
<dbReference type="PANTHER" id="PTHR24421:SF56">
    <property type="entry name" value="OXYGEN SENSOR HISTIDINE KINASE RESPONSE REGULATOR DOST"/>
    <property type="match status" value="1"/>
</dbReference>
<dbReference type="NCBIfam" id="TIGR00229">
    <property type="entry name" value="sensory_box"/>
    <property type="match status" value="1"/>
</dbReference>
<dbReference type="PANTHER" id="PTHR24421">
    <property type="entry name" value="NITRATE/NITRITE SENSOR PROTEIN NARX-RELATED"/>
    <property type="match status" value="1"/>
</dbReference>
<dbReference type="SMART" id="SM00387">
    <property type="entry name" value="HATPase_c"/>
    <property type="match status" value="1"/>
</dbReference>
<proteinExistence type="predicted"/>
<dbReference type="GO" id="GO:0046983">
    <property type="term" value="F:protein dimerization activity"/>
    <property type="evidence" value="ECO:0007669"/>
    <property type="project" value="InterPro"/>
</dbReference>
<dbReference type="Pfam" id="PF08448">
    <property type="entry name" value="PAS_4"/>
    <property type="match status" value="1"/>
</dbReference>
<dbReference type="InterPro" id="IPR035965">
    <property type="entry name" value="PAS-like_dom_sf"/>
</dbReference>
<dbReference type="Gene3D" id="3.30.450.20">
    <property type="entry name" value="PAS domain"/>
    <property type="match status" value="1"/>
</dbReference>
<evidence type="ECO:0000256" key="3">
    <source>
        <dbReference type="ARBA" id="ARBA00023012"/>
    </source>
</evidence>
<dbReference type="CDD" id="cd16917">
    <property type="entry name" value="HATPase_UhpB-NarQ-NarX-like"/>
    <property type="match status" value="1"/>
</dbReference>
<dbReference type="Pfam" id="PF02518">
    <property type="entry name" value="HATPase_c"/>
    <property type="match status" value="1"/>
</dbReference>
<dbReference type="Pfam" id="PF07730">
    <property type="entry name" value="HisKA_3"/>
    <property type="match status" value="1"/>
</dbReference>
<dbReference type="SMART" id="SM00091">
    <property type="entry name" value="PAS"/>
    <property type="match status" value="1"/>
</dbReference>
<dbReference type="InterPro" id="IPR036890">
    <property type="entry name" value="HATPase_C_sf"/>
</dbReference>
<dbReference type="Gene3D" id="1.20.5.1930">
    <property type="match status" value="1"/>
</dbReference>
<dbReference type="SUPFAM" id="SSF55874">
    <property type="entry name" value="ATPase domain of HSP90 chaperone/DNA topoisomerase II/histidine kinase"/>
    <property type="match status" value="1"/>
</dbReference>
<keyword evidence="3" id="KW-0902">Two-component regulatory system</keyword>
<sequence length="350" mass="38411">MPLEDLERLSRGEAPVPGREAVRVAELTRIIDSMPGMIAYWDKDGRNRFANDAYIEFFGVAPAQLFGMHVSELLGPELWVLNRPYVEGALSGEPQLFERTLVDARGEPRYVQTHYVPDFVEGDPSGFFVMINDISGRVRAEQALQDSVRQVALLEERQRIAADLHDFVIQRLFAAGLDLAAVQRGVPDAEARIGAAAEGIDDSIRELRKAIHSLRELMTPTELPASIDKVLGNAGRALGFMPTLTRTGSLESVTPEVVNELLAVLNEALSNVARHADADRVDVTLACTGDQLLLRVADDGRGLTKVERSSGLTNMRHRAENLGGTFRVGENHPRGTVVQWMVPITGTGQE</sequence>
<dbReference type="Gene3D" id="3.30.565.10">
    <property type="entry name" value="Histidine kinase-like ATPase, C-terminal domain"/>
    <property type="match status" value="1"/>
</dbReference>